<accession>A0A0L0SWF7</accession>
<evidence type="ECO:0000313" key="2">
    <source>
        <dbReference type="EMBL" id="KNE66674.1"/>
    </source>
</evidence>
<reference evidence="3" key="2">
    <citation type="submission" date="2009-11" db="EMBL/GenBank/DDBJ databases">
        <title>The Genome Sequence of Allomyces macrogynus strain ATCC 38327.</title>
        <authorList>
            <consortium name="The Broad Institute Genome Sequencing Platform"/>
            <person name="Russ C."/>
            <person name="Cuomo C."/>
            <person name="Shea T."/>
            <person name="Young S.K."/>
            <person name="Zeng Q."/>
            <person name="Koehrsen M."/>
            <person name="Haas B."/>
            <person name="Borodovsky M."/>
            <person name="Guigo R."/>
            <person name="Alvarado L."/>
            <person name="Berlin A."/>
            <person name="Borenstein D."/>
            <person name="Chen Z."/>
            <person name="Engels R."/>
            <person name="Freedman E."/>
            <person name="Gellesch M."/>
            <person name="Goldberg J."/>
            <person name="Griggs A."/>
            <person name="Gujja S."/>
            <person name="Heiman D."/>
            <person name="Hepburn T."/>
            <person name="Howarth C."/>
            <person name="Jen D."/>
            <person name="Larson L."/>
            <person name="Lewis B."/>
            <person name="Mehta T."/>
            <person name="Park D."/>
            <person name="Pearson M."/>
            <person name="Roberts A."/>
            <person name="Saif S."/>
            <person name="Shenoy N."/>
            <person name="Sisk P."/>
            <person name="Stolte C."/>
            <person name="Sykes S."/>
            <person name="Walk T."/>
            <person name="White J."/>
            <person name="Yandava C."/>
            <person name="Burger G."/>
            <person name="Gray M.W."/>
            <person name="Holland P.W.H."/>
            <person name="King N."/>
            <person name="Lang F.B.F."/>
            <person name="Roger A.J."/>
            <person name="Ruiz-Trillo I."/>
            <person name="Lander E."/>
            <person name="Nusbaum C."/>
        </authorList>
    </citation>
    <scope>NUCLEOTIDE SEQUENCE [LARGE SCALE GENOMIC DNA]</scope>
    <source>
        <strain evidence="3">ATCC 38327</strain>
    </source>
</reference>
<reference evidence="2 3" key="1">
    <citation type="submission" date="2009-11" db="EMBL/GenBank/DDBJ databases">
        <title>Annotation of Allomyces macrogynus ATCC 38327.</title>
        <authorList>
            <consortium name="The Broad Institute Genome Sequencing Platform"/>
            <person name="Russ C."/>
            <person name="Cuomo C."/>
            <person name="Burger G."/>
            <person name="Gray M.W."/>
            <person name="Holland P.W.H."/>
            <person name="King N."/>
            <person name="Lang F.B.F."/>
            <person name="Roger A.J."/>
            <person name="Ruiz-Trillo I."/>
            <person name="Young S.K."/>
            <person name="Zeng Q."/>
            <person name="Gargeya S."/>
            <person name="Fitzgerald M."/>
            <person name="Haas B."/>
            <person name="Abouelleil A."/>
            <person name="Alvarado L."/>
            <person name="Arachchi H.M."/>
            <person name="Berlin A."/>
            <person name="Chapman S.B."/>
            <person name="Gearin G."/>
            <person name="Goldberg J."/>
            <person name="Griggs A."/>
            <person name="Gujja S."/>
            <person name="Hansen M."/>
            <person name="Heiman D."/>
            <person name="Howarth C."/>
            <person name="Larimer J."/>
            <person name="Lui A."/>
            <person name="MacDonald P.J.P."/>
            <person name="McCowen C."/>
            <person name="Montmayeur A."/>
            <person name="Murphy C."/>
            <person name="Neiman D."/>
            <person name="Pearson M."/>
            <person name="Priest M."/>
            <person name="Roberts A."/>
            <person name="Saif S."/>
            <person name="Shea T."/>
            <person name="Sisk P."/>
            <person name="Stolte C."/>
            <person name="Sykes S."/>
            <person name="Wortman J."/>
            <person name="Nusbaum C."/>
            <person name="Birren B."/>
        </authorList>
    </citation>
    <scope>NUCLEOTIDE SEQUENCE [LARGE SCALE GENOMIC DNA]</scope>
    <source>
        <strain evidence="2 3">ATCC 38327</strain>
    </source>
</reference>
<dbReference type="InterPro" id="IPR054722">
    <property type="entry name" value="PolX-like_BBD"/>
</dbReference>
<gene>
    <name evidence="2" type="ORF">AMAG_19612</name>
</gene>
<dbReference type="OrthoDB" id="1626798at2759"/>
<proteinExistence type="predicted"/>
<sequence>MSLFATLNDMQPSEGFLVLLGDHHVCHLIGKGMMHIHTPLGNIVHLDPVWYIPGFKMLVSVSELYNPTAMQVIFGD</sequence>
<name>A0A0L0SWF7_ALLM3</name>
<dbReference type="Proteomes" id="UP000054350">
    <property type="component" value="Unassembled WGS sequence"/>
</dbReference>
<protein>
    <recommendedName>
        <fullName evidence="1">Retrovirus-related Pol polyprotein from transposon TNT 1-94-like beta-barrel domain-containing protein</fullName>
    </recommendedName>
</protein>
<keyword evidence="3" id="KW-1185">Reference proteome</keyword>
<evidence type="ECO:0000313" key="3">
    <source>
        <dbReference type="Proteomes" id="UP000054350"/>
    </source>
</evidence>
<feature type="domain" description="Retrovirus-related Pol polyprotein from transposon TNT 1-94-like beta-barrel" evidence="1">
    <location>
        <begin position="3"/>
        <end position="64"/>
    </location>
</feature>
<dbReference type="VEuPathDB" id="FungiDB:AMAG_19612"/>
<dbReference type="Pfam" id="PF22936">
    <property type="entry name" value="Pol_BBD"/>
    <property type="match status" value="1"/>
</dbReference>
<evidence type="ECO:0000259" key="1">
    <source>
        <dbReference type="Pfam" id="PF22936"/>
    </source>
</evidence>
<dbReference type="AlphaFoldDB" id="A0A0L0SWF7"/>
<organism evidence="2 3">
    <name type="scientific">Allomyces macrogynus (strain ATCC 38327)</name>
    <name type="common">Allomyces javanicus var. macrogynus</name>
    <dbReference type="NCBI Taxonomy" id="578462"/>
    <lineage>
        <taxon>Eukaryota</taxon>
        <taxon>Fungi</taxon>
        <taxon>Fungi incertae sedis</taxon>
        <taxon>Blastocladiomycota</taxon>
        <taxon>Blastocladiomycetes</taxon>
        <taxon>Blastocladiales</taxon>
        <taxon>Blastocladiaceae</taxon>
        <taxon>Allomyces</taxon>
    </lineage>
</organism>
<dbReference type="EMBL" id="GG745350">
    <property type="protein sequence ID" value="KNE66674.1"/>
    <property type="molecule type" value="Genomic_DNA"/>
</dbReference>